<evidence type="ECO:0000313" key="2">
    <source>
        <dbReference type="EMBL" id="MFD2488038.1"/>
    </source>
</evidence>
<dbReference type="Proteomes" id="UP001597542">
    <property type="component" value="Unassembled WGS sequence"/>
</dbReference>
<feature type="compositionally biased region" description="Basic residues" evidence="1">
    <location>
        <begin position="86"/>
        <end position="95"/>
    </location>
</feature>
<gene>
    <name evidence="2" type="ORF">ACFSUT_47715</name>
</gene>
<evidence type="ECO:0000313" key="3">
    <source>
        <dbReference type="Proteomes" id="UP001597542"/>
    </source>
</evidence>
<accession>A0ABW5IG20</accession>
<feature type="region of interest" description="Disordered" evidence="1">
    <location>
        <begin position="1"/>
        <end position="28"/>
    </location>
</feature>
<evidence type="ECO:0008006" key="4">
    <source>
        <dbReference type="Google" id="ProtNLM"/>
    </source>
</evidence>
<reference evidence="3" key="1">
    <citation type="journal article" date="2019" name="Int. J. Syst. Evol. Microbiol.">
        <title>The Global Catalogue of Microorganisms (GCM) 10K type strain sequencing project: providing services to taxonomists for standard genome sequencing and annotation.</title>
        <authorList>
            <consortium name="The Broad Institute Genomics Platform"/>
            <consortium name="The Broad Institute Genome Sequencing Center for Infectious Disease"/>
            <person name="Wu L."/>
            <person name="Ma J."/>
        </authorList>
    </citation>
    <scope>NUCLEOTIDE SEQUENCE [LARGE SCALE GENOMIC DNA]</scope>
    <source>
        <strain evidence="3">CGMCC 4.7638</strain>
    </source>
</reference>
<feature type="compositionally biased region" description="Basic and acidic residues" evidence="1">
    <location>
        <begin position="8"/>
        <end position="25"/>
    </location>
</feature>
<keyword evidence="3" id="KW-1185">Reference proteome</keyword>
<feature type="compositionally biased region" description="Low complexity" evidence="1">
    <location>
        <begin position="109"/>
        <end position="118"/>
    </location>
</feature>
<comment type="caution">
    <text evidence="2">The sequence shown here is derived from an EMBL/GenBank/DDBJ whole genome shotgun (WGS) entry which is preliminary data.</text>
</comment>
<organism evidence="2 3">
    <name type="scientific">Amycolatopsis albidoflavus</name>
    <dbReference type="NCBI Taxonomy" id="102226"/>
    <lineage>
        <taxon>Bacteria</taxon>
        <taxon>Bacillati</taxon>
        <taxon>Actinomycetota</taxon>
        <taxon>Actinomycetes</taxon>
        <taxon>Pseudonocardiales</taxon>
        <taxon>Pseudonocardiaceae</taxon>
        <taxon>Amycolatopsis</taxon>
    </lineage>
</organism>
<dbReference type="RefSeq" id="WP_344280663.1">
    <property type="nucleotide sequence ID" value="NZ_BAAAHV010000017.1"/>
</dbReference>
<name>A0ABW5IG20_9PSEU</name>
<protein>
    <recommendedName>
        <fullName evidence="4">Integration host factor</fullName>
    </recommendedName>
</protein>
<sequence length="145" mass="15781">MATTDEEIERRVEENDAPRTAERKAAAKRVRQLARQRAEAAEKLADVERELGDVLAESSDVIGVEELAKFTDVPAADLNQWLNGRRTTRPKRKRTTANSSAAKDHANHTPPTATTAATGQPSKQAELASSRTVEGTAVRIPEPVT</sequence>
<proteinExistence type="predicted"/>
<feature type="region of interest" description="Disordered" evidence="1">
    <location>
        <begin position="81"/>
        <end position="145"/>
    </location>
</feature>
<evidence type="ECO:0000256" key="1">
    <source>
        <dbReference type="SAM" id="MobiDB-lite"/>
    </source>
</evidence>
<feature type="compositionally biased region" description="Polar residues" evidence="1">
    <location>
        <begin position="119"/>
        <end position="133"/>
    </location>
</feature>
<dbReference type="EMBL" id="JBHUKQ010000039">
    <property type="protein sequence ID" value="MFD2488038.1"/>
    <property type="molecule type" value="Genomic_DNA"/>
</dbReference>